<proteinExistence type="inferred from homology"/>
<feature type="active site" description="Proton acceptor" evidence="3">
    <location>
        <position position="185"/>
    </location>
</feature>
<keyword evidence="7" id="KW-1185">Reference proteome</keyword>
<dbReference type="FunFam" id="3.40.640.10:FF:000089">
    <property type="entry name" value="Aminotransferase, DegT/DnrJ/EryC1/StrS family"/>
    <property type="match status" value="1"/>
</dbReference>
<dbReference type="PANTHER" id="PTHR30244">
    <property type="entry name" value="TRANSAMINASE"/>
    <property type="match status" value="1"/>
</dbReference>
<accession>A0AAW9QXQ8</accession>
<dbReference type="SUPFAM" id="SSF53383">
    <property type="entry name" value="PLP-dependent transferases"/>
    <property type="match status" value="1"/>
</dbReference>
<organism evidence="6 7">
    <name type="scientific">Pannus brasiliensis CCIBt3594</name>
    <dbReference type="NCBI Taxonomy" id="1427578"/>
    <lineage>
        <taxon>Bacteria</taxon>
        <taxon>Bacillati</taxon>
        <taxon>Cyanobacteriota</taxon>
        <taxon>Cyanophyceae</taxon>
        <taxon>Oscillatoriophycideae</taxon>
        <taxon>Chroococcales</taxon>
        <taxon>Microcystaceae</taxon>
        <taxon>Pannus</taxon>
    </lineage>
</organism>
<dbReference type="InterPro" id="IPR015421">
    <property type="entry name" value="PyrdxlP-dep_Trfase_major"/>
</dbReference>
<dbReference type="InterPro" id="IPR000653">
    <property type="entry name" value="DegT/StrS_aminotransferase"/>
</dbReference>
<evidence type="ECO:0000256" key="4">
    <source>
        <dbReference type="PIRSR" id="PIRSR000390-2"/>
    </source>
</evidence>
<protein>
    <submittedName>
        <fullName evidence="6">DegT/DnrJ/EryC1/StrS family aminotransferase</fullName>
        <ecNumber evidence="6">2.6.1.-</ecNumber>
    </submittedName>
</protein>
<dbReference type="InterPro" id="IPR015424">
    <property type="entry name" value="PyrdxlP-dep_Trfase"/>
</dbReference>
<dbReference type="GO" id="GO:0000271">
    <property type="term" value="P:polysaccharide biosynthetic process"/>
    <property type="evidence" value="ECO:0007669"/>
    <property type="project" value="TreeGrafter"/>
</dbReference>
<gene>
    <name evidence="6" type="ORF">V0288_24320</name>
</gene>
<evidence type="ECO:0000313" key="6">
    <source>
        <dbReference type="EMBL" id="MEG3440275.1"/>
    </source>
</evidence>
<dbReference type="EC" id="2.6.1.-" evidence="6"/>
<evidence type="ECO:0000256" key="3">
    <source>
        <dbReference type="PIRSR" id="PIRSR000390-1"/>
    </source>
</evidence>
<dbReference type="GO" id="GO:0008483">
    <property type="term" value="F:transaminase activity"/>
    <property type="evidence" value="ECO:0007669"/>
    <property type="project" value="UniProtKB-KW"/>
</dbReference>
<name>A0AAW9QXQ8_9CHRO</name>
<dbReference type="Pfam" id="PF01041">
    <property type="entry name" value="DegT_DnrJ_EryC1"/>
    <property type="match status" value="1"/>
</dbReference>
<evidence type="ECO:0000256" key="5">
    <source>
        <dbReference type="RuleBase" id="RU004508"/>
    </source>
</evidence>
<dbReference type="PIRSF" id="PIRSF000390">
    <property type="entry name" value="PLP_StrS"/>
    <property type="match status" value="1"/>
</dbReference>
<feature type="modified residue" description="N6-(pyridoxal phosphate)lysine" evidence="4">
    <location>
        <position position="185"/>
    </location>
</feature>
<dbReference type="PANTHER" id="PTHR30244:SF36">
    <property type="entry name" value="3-OXO-GLUCOSE-6-PHOSPHATE:GLUTAMATE AMINOTRANSFERASE"/>
    <property type="match status" value="1"/>
</dbReference>
<dbReference type="EMBL" id="JBAFSM010000085">
    <property type="protein sequence ID" value="MEG3440275.1"/>
    <property type="molecule type" value="Genomic_DNA"/>
</dbReference>
<evidence type="ECO:0000256" key="2">
    <source>
        <dbReference type="ARBA" id="ARBA00037999"/>
    </source>
</evidence>
<dbReference type="AlphaFoldDB" id="A0AAW9QXQ8"/>
<comment type="caution">
    <text evidence="6">The sequence shown here is derived from an EMBL/GenBank/DDBJ whole genome shotgun (WGS) entry which is preliminary data.</text>
</comment>
<dbReference type="RefSeq" id="WP_332867743.1">
    <property type="nucleotide sequence ID" value="NZ_JBAFSM010000085.1"/>
</dbReference>
<dbReference type="InterPro" id="IPR015422">
    <property type="entry name" value="PyrdxlP-dep_Trfase_small"/>
</dbReference>
<keyword evidence="1 4" id="KW-0663">Pyridoxal phosphate</keyword>
<keyword evidence="6" id="KW-0808">Transferase</keyword>
<keyword evidence="6" id="KW-0032">Aminotransferase</keyword>
<dbReference type="CDD" id="cd00616">
    <property type="entry name" value="AHBA_syn"/>
    <property type="match status" value="1"/>
</dbReference>
<reference evidence="6 7" key="1">
    <citation type="submission" date="2024-01" db="EMBL/GenBank/DDBJ databases">
        <title>Genomic insights into the taxonomy and metabolism of the cyanobacterium Pannus brasiliensis CCIBt3594.</title>
        <authorList>
            <person name="Machado M."/>
            <person name="Botero N.B."/>
            <person name="Andreote A.P.D."/>
            <person name="Feitosa A.M.T."/>
            <person name="Popin R."/>
            <person name="Sivonen K."/>
            <person name="Fiore M.F."/>
        </authorList>
    </citation>
    <scope>NUCLEOTIDE SEQUENCE [LARGE SCALE GENOMIC DNA]</scope>
    <source>
        <strain evidence="6 7">CCIBt3594</strain>
    </source>
</reference>
<dbReference type="Gene3D" id="3.90.1150.10">
    <property type="entry name" value="Aspartate Aminotransferase, domain 1"/>
    <property type="match status" value="1"/>
</dbReference>
<dbReference type="GO" id="GO:0030170">
    <property type="term" value="F:pyridoxal phosphate binding"/>
    <property type="evidence" value="ECO:0007669"/>
    <property type="project" value="UniProtKB-ARBA"/>
</dbReference>
<evidence type="ECO:0000313" key="7">
    <source>
        <dbReference type="Proteomes" id="UP001328733"/>
    </source>
</evidence>
<comment type="similarity">
    <text evidence="2 5">Belongs to the DegT/DnrJ/EryC1 family.</text>
</comment>
<evidence type="ECO:0000256" key="1">
    <source>
        <dbReference type="ARBA" id="ARBA00022898"/>
    </source>
</evidence>
<dbReference type="Gene3D" id="3.40.640.10">
    <property type="entry name" value="Type I PLP-dependent aspartate aminotransferase-like (Major domain)"/>
    <property type="match status" value="1"/>
</dbReference>
<dbReference type="Proteomes" id="UP001328733">
    <property type="component" value="Unassembled WGS sequence"/>
</dbReference>
<sequence length="365" mass="40466">MIPFLDLKLQHASIRTEIDEAIARVIDSTQFILGEEVEAFEEAFADKVGVKYAIALNSGSSALHLAFLAAGIGPGDEVITVPMTFVASVATIGYTGARAVLVDIDPRSYTLDPNRIEAAITPRTRAIVPVHLYGQPADMDPILAIARRHGLLVIEDVAQAHLARYRDRPAGSLGEMGCFSFYPGKNLGACGEGGMVVTDNPEYARTIRILRDWGQDGKYNHVLKGYNYRMDAIHGAVLAVKLRYLEKWTRARQELAARYDRGLADSGLVLPAVMDYARHAYHIYATLTPERDRLRHELAERGIQTNIHYPTPVHLLPGYGDLGYRAGDFPVAERVAREELSLPLFPEMTEEQVDIVCQSVREILK</sequence>